<protein>
    <recommendedName>
        <fullName evidence="3">F-box protein</fullName>
    </recommendedName>
</protein>
<evidence type="ECO:0000313" key="1">
    <source>
        <dbReference type="EMBL" id="KAL3653845.1"/>
    </source>
</evidence>
<dbReference type="InterPro" id="IPR052361">
    <property type="entry name" value="F-box_domain"/>
</dbReference>
<accession>A0ABD3EL63</accession>
<sequence>MRFNIILQFDFQRPLFRKKHIYHQSSFIKMILTSGSFLTYEGTSVYPRHLISLPLDGDVHVDRINELQVPYREGDIKCRQIVFYNTCDGLFCMSMSGGGNALLWNPTTRQVRIFQSCPSYIPKQSWIGHFLAHDLMSTSSWDFLYLRYIEESSPCDYVKYNGETTIVNGAFHWLGSNEEHFLIMPHVVVSLDISNETYGTLALPEAICDNSKGPKLCELKGKLCIFSQHIQDLHWDLWVMSEYGDVDSMMKMFRMS</sequence>
<proteinExistence type="predicted"/>
<dbReference type="AlphaFoldDB" id="A0ABD3EL63"/>
<evidence type="ECO:0000313" key="2">
    <source>
        <dbReference type="Proteomes" id="UP001632038"/>
    </source>
</evidence>
<name>A0ABD3EL63_9LAMI</name>
<dbReference type="PANTHER" id="PTHR31790">
    <property type="entry name" value="OS02G0783600 PROTEIN"/>
    <property type="match status" value="1"/>
</dbReference>
<comment type="caution">
    <text evidence="1">The sequence shown here is derived from an EMBL/GenBank/DDBJ whole genome shotgun (WGS) entry which is preliminary data.</text>
</comment>
<gene>
    <name evidence="1" type="ORF">CASFOL_003526</name>
</gene>
<organism evidence="1 2">
    <name type="scientific">Castilleja foliolosa</name>
    <dbReference type="NCBI Taxonomy" id="1961234"/>
    <lineage>
        <taxon>Eukaryota</taxon>
        <taxon>Viridiplantae</taxon>
        <taxon>Streptophyta</taxon>
        <taxon>Embryophyta</taxon>
        <taxon>Tracheophyta</taxon>
        <taxon>Spermatophyta</taxon>
        <taxon>Magnoliopsida</taxon>
        <taxon>eudicotyledons</taxon>
        <taxon>Gunneridae</taxon>
        <taxon>Pentapetalae</taxon>
        <taxon>asterids</taxon>
        <taxon>lamiids</taxon>
        <taxon>Lamiales</taxon>
        <taxon>Orobanchaceae</taxon>
        <taxon>Pedicularideae</taxon>
        <taxon>Castillejinae</taxon>
        <taxon>Castilleja</taxon>
    </lineage>
</organism>
<reference evidence="2" key="1">
    <citation type="journal article" date="2024" name="IScience">
        <title>Strigolactones Initiate the Formation of Haustorium-like Structures in Castilleja.</title>
        <authorList>
            <person name="Buerger M."/>
            <person name="Peterson D."/>
            <person name="Chory J."/>
        </authorList>
    </citation>
    <scope>NUCLEOTIDE SEQUENCE [LARGE SCALE GENOMIC DNA]</scope>
</reference>
<dbReference type="Proteomes" id="UP001632038">
    <property type="component" value="Unassembled WGS sequence"/>
</dbReference>
<evidence type="ECO:0008006" key="3">
    <source>
        <dbReference type="Google" id="ProtNLM"/>
    </source>
</evidence>
<keyword evidence="2" id="KW-1185">Reference proteome</keyword>
<dbReference type="EMBL" id="JAVIJP010000005">
    <property type="protein sequence ID" value="KAL3653845.1"/>
    <property type="molecule type" value="Genomic_DNA"/>
</dbReference>
<dbReference type="PANTHER" id="PTHR31790:SF526">
    <property type="entry name" value="OS12G0618150 PROTEIN"/>
    <property type="match status" value="1"/>
</dbReference>